<keyword evidence="5" id="KW-0560">Oxidoreductase</keyword>
<reference evidence="7" key="1">
    <citation type="journal article" date="2014" name="Front. Microbiol.">
        <title>High frequency of phylogenetically diverse reductive dehalogenase-homologous genes in deep subseafloor sedimentary metagenomes.</title>
        <authorList>
            <person name="Kawai M."/>
            <person name="Futagami T."/>
            <person name="Toyoda A."/>
            <person name="Takaki Y."/>
            <person name="Nishi S."/>
            <person name="Hori S."/>
            <person name="Arai W."/>
            <person name="Tsubouchi T."/>
            <person name="Morono Y."/>
            <person name="Uchiyama I."/>
            <person name="Ito T."/>
            <person name="Fujiyama A."/>
            <person name="Inagaki F."/>
            <person name="Takami H."/>
        </authorList>
    </citation>
    <scope>NUCLEOTIDE SEQUENCE</scope>
    <source>
        <strain evidence="7">Expedition CK06-06</strain>
    </source>
</reference>
<dbReference type="InterPro" id="IPR011032">
    <property type="entry name" value="GroES-like_sf"/>
</dbReference>
<evidence type="ECO:0000256" key="4">
    <source>
        <dbReference type="ARBA" id="ARBA00022833"/>
    </source>
</evidence>
<keyword evidence="4" id="KW-0862">Zinc</keyword>
<sequence length="86" mass="9113">MKTAMFYGGKDIRVEEVRDPIPGPGDVLIEIKAAGICGGDLHEYRLGRFPGRTYPHTGGHELAGLVAALGPDVSDLEVGDRVGVEP</sequence>
<protein>
    <recommendedName>
        <fullName evidence="6">Alcohol dehydrogenase-like N-terminal domain-containing protein</fullName>
    </recommendedName>
</protein>
<dbReference type="SUPFAM" id="SSF50129">
    <property type="entry name" value="GroES-like"/>
    <property type="match status" value="1"/>
</dbReference>
<dbReference type="InterPro" id="IPR002328">
    <property type="entry name" value="ADH_Zn_CS"/>
</dbReference>
<dbReference type="InterPro" id="IPR013154">
    <property type="entry name" value="ADH-like_N"/>
</dbReference>
<evidence type="ECO:0000256" key="1">
    <source>
        <dbReference type="ARBA" id="ARBA00001947"/>
    </source>
</evidence>
<comment type="cofactor">
    <cofactor evidence="1">
        <name>Zn(2+)</name>
        <dbReference type="ChEBI" id="CHEBI:29105"/>
    </cofactor>
</comment>
<dbReference type="Pfam" id="PF08240">
    <property type="entry name" value="ADH_N"/>
    <property type="match status" value="1"/>
</dbReference>
<evidence type="ECO:0000259" key="6">
    <source>
        <dbReference type="Pfam" id="PF08240"/>
    </source>
</evidence>
<dbReference type="PANTHER" id="PTHR43161">
    <property type="entry name" value="SORBITOL DEHYDROGENASE"/>
    <property type="match status" value="1"/>
</dbReference>
<dbReference type="EMBL" id="BARV01008995">
    <property type="protein sequence ID" value="GAI10911.1"/>
    <property type="molecule type" value="Genomic_DNA"/>
</dbReference>
<proteinExistence type="inferred from homology"/>
<dbReference type="PROSITE" id="PS00059">
    <property type="entry name" value="ADH_ZINC"/>
    <property type="match status" value="1"/>
</dbReference>
<dbReference type="AlphaFoldDB" id="X1LYL5"/>
<gene>
    <name evidence="7" type="ORF">S06H3_17904</name>
</gene>
<dbReference type="GO" id="GO:0008270">
    <property type="term" value="F:zinc ion binding"/>
    <property type="evidence" value="ECO:0007669"/>
    <property type="project" value="InterPro"/>
</dbReference>
<evidence type="ECO:0000256" key="5">
    <source>
        <dbReference type="ARBA" id="ARBA00023002"/>
    </source>
</evidence>
<organism evidence="7">
    <name type="scientific">marine sediment metagenome</name>
    <dbReference type="NCBI Taxonomy" id="412755"/>
    <lineage>
        <taxon>unclassified sequences</taxon>
        <taxon>metagenomes</taxon>
        <taxon>ecological metagenomes</taxon>
    </lineage>
</organism>
<evidence type="ECO:0000313" key="7">
    <source>
        <dbReference type="EMBL" id="GAI10911.1"/>
    </source>
</evidence>
<dbReference type="Gene3D" id="3.90.180.10">
    <property type="entry name" value="Medium-chain alcohol dehydrogenases, catalytic domain"/>
    <property type="match status" value="1"/>
</dbReference>
<accession>X1LYL5</accession>
<feature type="domain" description="Alcohol dehydrogenase-like N-terminal" evidence="6">
    <location>
        <begin position="23"/>
        <end position="85"/>
    </location>
</feature>
<evidence type="ECO:0000256" key="3">
    <source>
        <dbReference type="ARBA" id="ARBA00022723"/>
    </source>
</evidence>
<comment type="caution">
    <text evidence="7">The sequence shown here is derived from an EMBL/GenBank/DDBJ whole genome shotgun (WGS) entry which is preliminary data.</text>
</comment>
<feature type="non-terminal residue" evidence="7">
    <location>
        <position position="86"/>
    </location>
</feature>
<evidence type="ECO:0000256" key="2">
    <source>
        <dbReference type="ARBA" id="ARBA00008072"/>
    </source>
</evidence>
<dbReference type="GO" id="GO:0016491">
    <property type="term" value="F:oxidoreductase activity"/>
    <property type="evidence" value="ECO:0007669"/>
    <property type="project" value="UniProtKB-KW"/>
</dbReference>
<keyword evidence="3" id="KW-0479">Metal-binding</keyword>
<dbReference type="PANTHER" id="PTHR43161:SF23">
    <property type="entry name" value="(R,R)-BUTANEDIOL DEHYDROGENASE-RELATED"/>
    <property type="match status" value="1"/>
</dbReference>
<name>X1LYL5_9ZZZZ</name>
<comment type="similarity">
    <text evidence="2">Belongs to the zinc-containing alcohol dehydrogenase family.</text>
</comment>